<proteinExistence type="inferred from homology"/>
<evidence type="ECO:0000256" key="2">
    <source>
        <dbReference type="ARBA" id="ARBA00009399"/>
    </source>
</evidence>
<feature type="transmembrane region" description="Helical" evidence="6">
    <location>
        <begin position="117"/>
        <end position="137"/>
    </location>
</feature>
<evidence type="ECO:0000313" key="9">
    <source>
        <dbReference type="Proteomes" id="UP000824193"/>
    </source>
</evidence>
<evidence type="ECO:0000256" key="3">
    <source>
        <dbReference type="ARBA" id="ARBA00022692"/>
    </source>
</evidence>
<reference evidence="8" key="2">
    <citation type="submission" date="2021-04" db="EMBL/GenBank/DDBJ databases">
        <authorList>
            <person name="Gilroy R."/>
        </authorList>
    </citation>
    <scope>NUCLEOTIDE SEQUENCE</scope>
    <source>
        <strain evidence="8">2239</strain>
    </source>
</reference>
<dbReference type="InterPro" id="IPR051401">
    <property type="entry name" value="GtrA_CellWall_Glycosyl"/>
</dbReference>
<comment type="subcellular location">
    <subcellularLocation>
        <location evidence="1">Membrane</location>
        <topology evidence="1">Multi-pass membrane protein</topology>
    </subcellularLocation>
</comment>
<evidence type="ECO:0000256" key="1">
    <source>
        <dbReference type="ARBA" id="ARBA00004141"/>
    </source>
</evidence>
<comment type="similarity">
    <text evidence="2">Belongs to the GtrA family.</text>
</comment>
<evidence type="ECO:0000256" key="4">
    <source>
        <dbReference type="ARBA" id="ARBA00022989"/>
    </source>
</evidence>
<keyword evidence="3 6" id="KW-0812">Transmembrane</keyword>
<keyword evidence="4 6" id="KW-1133">Transmembrane helix</keyword>
<dbReference type="InterPro" id="IPR007267">
    <property type="entry name" value="GtrA_DPMS_TM"/>
</dbReference>
<keyword evidence="5 6" id="KW-0472">Membrane</keyword>
<dbReference type="AlphaFoldDB" id="A0A9D1V5P1"/>
<gene>
    <name evidence="8" type="ORF">H9865_10615</name>
</gene>
<dbReference type="EMBL" id="DXFW01000037">
    <property type="protein sequence ID" value="HIX06527.1"/>
    <property type="molecule type" value="Genomic_DNA"/>
</dbReference>
<accession>A0A9D1V5P1</accession>
<feature type="transmembrane region" description="Helical" evidence="6">
    <location>
        <begin position="16"/>
        <end position="36"/>
    </location>
</feature>
<protein>
    <submittedName>
        <fullName evidence="8">GtrA family protein</fullName>
    </submittedName>
</protein>
<feature type="domain" description="GtrA/DPMS transmembrane" evidence="7">
    <location>
        <begin position="18"/>
        <end position="143"/>
    </location>
</feature>
<name>A0A9D1V5P1_9FIRM</name>
<evidence type="ECO:0000256" key="5">
    <source>
        <dbReference type="ARBA" id="ARBA00023136"/>
    </source>
</evidence>
<dbReference type="PANTHER" id="PTHR38459">
    <property type="entry name" value="PROPHAGE BACTOPRENOL-LINKED GLUCOSE TRANSLOCASE HOMOLOG"/>
    <property type="match status" value="1"/>
</dbReference>
<evidence type="ECO:0000313" key="8">
    <source>
        <dbReference type="EMBL" id="HIX06527.1"/>
    </source>
</evidence>
<feature type="transmembrane region" description="Helical" evidence="6">
    <location>
        <begin position="48"/>
        <end position="68"/>
    </location>
</feature>
<evidence type="ECO:0000256" key="6">
    <source>
        <dbReference type="SAM" id="Phobius"/>
    </source>
</evidence>
<sequence>MIAKAKALLLKYREGIAYLFFGGLATLLNIVLAMVFRFLGLPTTLNTVLDNILCILFAYVTNRLWVFCSSAKGMAAVREFVSFVTCRLGTLVLDVAVMWLGADLLGPRLIAPEHQNLWFLGVKVFSNVLVIVANYVFSKLIIFKKKS</sequence>
<feature type="transmembrane region" description="Helical" evidence="6">
    <location>
        <begin position="80"/>
        <end position="102"/>
    </location>
</feature>
<reference evidence="8" key="1">
    <citation type="journal article" date="2021" name="PeerJ">
        <title>Extensive microbial diversity within the chicken gut microbiome revealed by metagenomics and culture.</title>
        <authorList>
            <person name="Gilroy R."/>
            <person name="Ravi A."/>
            <person name="Getino M."/>
            <person name="Pursley I."/>
            <person name="Horton D.L."/>
            <person name="Alikhan N.F."/>
            <person name="Baker D."/>
            <person name="Gharbi K."/>
            <person name="Hall N."/>
            <person name="Watson M."/>
            <person name="Adriaenssens E.M."/>
            <person name="Foster-Nyarko E."/>
            <person name="Jarju S."/>
            <person name="Secka A."/>
            <person name="Antonio M."/>
            <person name="Oren A."/>
            <person name="Chaudhuri R.R."/>
            <person name="La Ragione R."/>
            <person name="Hildebrand F."/>
            <person name="Pallen M.J."/>
        </authorList>
    </citation>
    <scope>NUCLEOTIDE SEQUENCE</scope>
    <source>
        <strain evidence="8">2239</strain>
    </source>
</reference>
<comment type="caution">
    <text evidence="8">The sequence shown here is derived from an EMBL/GenBank/DDBJ whole genome shotgun (WGS) entry which is preliminary data.</text>
</comment>
<evidence type="ECO:0000259" key="7">
    <source>
        <dbReference type="Pfam" id="PF04138"/>
    </source>
</evidence>
<organism evidence="8 9">
    <name type="scientific">Candidatus Allofournierella pullicola</name>
    <dbReference type="NCBI Taxonomy" id="2838596"/>
    <lineage>
        <taxon>Bacteria</taxon>
        <taxon>Bacillati</taxon>
        <taxon>Bacillota</taxon>
        <taxon>Clostridia</taxon>
        <taxon>Eubacteriales</taxon>
        <taxon>Oscillospiraceae</taxon>
        <taxon>Allofournierella</taxon>
    </lineage>
</organism>
<dbReference type="Pfam" id="PF04138">
    <property type="entry name" value="GtrA_DPMS_TM"/>
    <property type="match status" value="1"/>
</dbReference>
<dbReference type="Proteomes" id="UP000824193">
    <property type="component" value="Unassembled WGS sequence"/>
</dbReference>
<dbReference type="GO" id="GO:0005886">
    <property type="term" value="C:plasma membrane"/>
    <property type="evidence" value="ECO:0007669"/>
    <property type="project" value="TreeGrafter"/>
</dbReference>
<dbReference type="PANTHER" id="PTHR38459:SF5">
    <property type="entry name" value="CELL WALL TEICHOIC ACID GLYCOSYLATION PROTEIN GTCA"/>
    <property type="match status" value="1"/>
</dbReference>
<dbReference type="GO" id="GO:0000271">
    <property type="term" value="P:polysaccharide biosynthetic process"/>
    <property type="evidence" value="ECO:0007669"/>
    <property type="project" value="InterPro"/>
</dbReference>